<keyword evidence="2 3" id="KW-0802">TPR repeat</keyword>
<dbReference type="InterPro" id="IPR019734">
    <property type="entry name" value="TPR_rpt"/>
</dbReference>
<dbReference type="InterPro" id="IPR011990">
    <property type="entry name" value="TPR-like_helical_dom_sf"/>
</dbReference>
<dbReference type="Gene3D" id="1.25.40.10">
    <property type="entry name" value="Tetratricopeptide repeat domain"/>
    <property type="match status" value="1"/>
</dbReference>
<dbReference type="PANTHER" id="PTHR44943">
    <property type="entry name" value="CELLULOSE SYNTHASE OPERON PROTEIN C"/>
    <property type="match status" value="1"/>
</dbReference>
<protein>
    <submittedName>
        <fullName evidence="5">Uncharacterized protein</fullName>
    </submittedName>
</protein>
<accession>A0A1F5NW53</accession>
<evidence type="ECO:0000256" key="3">
    <source>
        <dbReference type="PROSITE-ProRule" id="PRU00339"/>
    </source>
</evidence>
<evidence type="ECO:0000256" key="2">
    <source>
        <dbReference type="ARBA" id="ARBA00022803"/>
    </source>
</evidence>
<dbReference type="Pfam" id="PF13432">
    <property type="entry name" value="TPR_16"/>
    <property type="match status" value="1"/>
</dbReference>
<organism evidence="5 6">
    <name type="scientific">Candidatus Doudnabacteria bacterium RIFCSPHIGHO2_01_FULL_46_24</name>
    <dbReference type="NCBI Taxonomy" id="1817825"/>
    <lineage>
        <taxon>Bacteria</taxon>
        <taxon>Candidatus Doudnaibacteriota</taxon>
    </lineage>
</organism>
<evidence type="ECO:0000313" key="5">
    <source>
        <dbReference type="EMBL" id="OGE81909.1"/>
    </source>
</evidence>
<evidence type="ECO:0000313" key="6">
    <source>
        <dbReference type="Proteomes" id="UP000178892"/>
    </source>
</evidence>
<dbReference type="Proteomes" id="UP000178892">
    <property type="component" value="Unassembled WGS sequence"/>
</dbReference>
<evidence type="ECO:0000256" key="4">
    <source>
        <dbReference type="SAM" id="Phobius"/>
    </source>
</evidence>
<dbReference type="AlphaFoldDB" id="A0A1F5NW53"/>
<keyword evidence="4" id="KW-0472">Membrane</keyword>
<dbReference type="STRING" id="1817825.A2720_01895"/>
<dbReference type="EMBL" id="MFEL01000001">
    <property type="protein sequence ID" value="OGE81909.1"/>
    <property type="molecule type" value="Genomic_DNA"/>
</dbReference>
<dbReference type="PROSITE" id="PS50005">
    <property type="entry name" value="TPR"/>
    <property type="match status" value="3"/>
</dbReference>
<dbReference type="Pfam" id="PF00515">
    <property type="entry name" value="TPR_1"/>
    <property type="match status" value="1"/>
</dbReference>
<gene>
    <name evidence="5" type="ORF">A2720_01895</name>
</gene>
<name>A0A1F5NW53_9BACT</name>
<reference evidence="5 6" key="1">
    <citation type="journal article" date="2016" name="Nat. Commun.">
        <title>Thousands of microbial genomes shed light on interconnected biogeochemical processes in an aquifer system.</title>
        <authorList>
            <person name="Anantharaman K."/>
            <person name="Brown C.T."/>
            <person name="Hug L.A."/>
            <person name="Sharon I."/>
            <person name="Castelle C.J."/>
            <person name="Probst A.J."/>
            <person name="Thomas B.C."/>
            <person name="Singh A."/>
            <person name="Wilkins M.J."/>
            <person name="Karaoz U."/>
            <person name="Brodie E.L."/>
            <person name="Williams K.H."/>
            <person name="Hubbard S.S."/>
            <person name="Banfield J.F."/>
        </authorList>
    </citation>
    <scope>NUCLEOTIDE SEQUENCE [LARGE SCALE GENOMIC DNA]</scope>
</reference>
<dbReference type="PANTHER" id="PTHR44943:SF8">
    <property type="entry name" value="TPR REPEAT-CONTAINING PROTEIN MJ0263"/>
    <property type="match status" value="1"/>
</dbReference>
<feature type="transmembrane region" description="Helical" evidence="4">
    <location>
        <begin position="6"/>
        <end position="24"/>
    </location>
</feature>
<proteinExistence type="predicted"/>
<evidence type="ECO:0000256" key="1">
    <source>
        <dbReference type="ARBA" id="ARBA00022737"/>
    </source>
</evidence>
<feature type="repeat" description="TPR" evidence="3">
    <location>
        <begin position="131"/>
        <end position="164"/>
    </location>
</feature>
<dbReference type="SMART" id="SM00028">
    <property type="entry name" value="TPR"/>
    <property type="match status" value="4"/>
</dbReference>
<keyword evidence="4" id="KW-0812">Transmembrane</keyword>
<feature type="repeat" description="TPR" evidence="3">
    <location>
        <begin position="165"/>
        <end position="198"/>
    </location>
</feature>
<dbReference type="Pfam" id="PF14559">
    <property type="entry name" value="TPR_19"/>
    <property type="match status" value="1"/>
</dbReference>
<dbReference type="SUPFAM" id="SSF48452">
    <property type="entry name" value="TPR-like"/>
    <property type="match status" value="1"/>
</dbReference>
<feature type="repeat" description="TPR" evidence="3">
    <location>
        <begin position="199"/>
        <end position="232"/>
    </location>
</feature>
<sequence length="278" mass="32011">MAFLGWTIIVFSIGGIFALFLSKLPETVSRPQFRPKASSLPTAWVWQYLLKQSRLILRKIWHFILEAKDLSPAMDFHPVDKVKQAFKIRIRTSEREQDWLPEVSNSLPDSGRAQSPEEVYLETIKRDPQNREAYEGLGRLYLQEKKFEDAAETFDFLTKFDPSRDIYWSNLGLSLYSLKKFREAANAYEKALNLNSKIPTRWINLGLCFAAMEDLGKAVTAVRGALNLDRRNLHYLTLLADLYIQAGNGIKAEQALEQILEIEPTSRAAREKLMKLKI</sequence>
<keyword evidence="4" id="KW-1133">Transmembrane helix</keyword>
<dbReference type="InterPro" id="IPR051685">
    <property type="entry name" value="Ycf3/AcsC/BcsC/TPR_MFPF"/>
</dbReference>
<keyword evidence="1" id="KW-0677">Repeat</keyword>
<comment type="caution">
    <text evidence="5">The sequence shown here is derived from an EMBL/GenBank/DDBJ whole genome shotgun (WGS) entry which is preliminary data.</text>
</comment>